<dbReference type="KEGG" id="siv:SSIL_2255"/>
<keyword evidence="1" id="KW-0472">Membrane</keyword>
<keyword evidence="3" id="KW-1185">Reference proteome</keyword>
<reference evidence="3" key="1">
    <citation type="submission" date="2011-04" db="EMBL/GenBank/DDBJ databases">
        <title>Genome sequence of Solibacillus silvestris StLB046.</title>
        <authorList>
            <person name="Morohoshi T."/>
            <person name="Someya N."/>
            <person name="Ikeda T."/>
        </authorList>
    </citation>
    <scope>NUCLEOTIDE SEQUENCE [LARGE SCALE GENOMIC DNA]</scope>
    <source>
        <strain evidence="3">StLB046</strain>
    </source>
</reference>
<gene>
    <name evidence="2" type="ordered locus">SSIL_2255</name>
</gene>
<organism evidence="2 3">
    <name type="scientific">Solibacillus silvestris (strain StLB046)</name>
    <name type="common">Bacillus silvestris</name>
    <dbReference type="NCBI Taxonomy" id="1002809"/>
    <lineage>
        <taxon>Bacteria</taxon>
        <taxon>Bacillati</taxon>
        <taxon>Bacillota</taxon>
        <taxon>Bacilli</taxon>
        <taxon>Bacillales</taxon>
        <taxon>Caryophanaceae</taxon>
        <taxon>Solibacillus</taxon>
    </lineage>
</organism>
<feature type="transmembrane region" description="Helical" evidence="1">
    <location>
        <begin position="37"/>
        <end position="58"/>
    </location>
</feature>
<feature type="transmembrane region" description="Helical" evidence="1">
    <location>
        <begin position="6"/>
        <end position="25"/>
    </location>
</feature>
<keyword evidence="1" id="KW-0812">Transmembrane</keyword>
<dbReference type="Proteomes" id="UP000006691">
    <property type="component" value="Chromosome"/>
</dbReference>
<proteinExistence type="predicted"/>
<dbReference type="eggNOG" id="ENOG502ZJTY">
    <property type="taxonomic scope" value="Bacteria"/>
</dbReference>
<evidence type="ECO:0000313" key="2">
    <source>
        <dbReference type="EMBL" id="BAK16678.1"/>
    </source>
</evidence>
<reference evidence="2 3" key="2">
    <citation type="journal article" date="2012" name="J. Biosci. Bioeng.">
        <title>Complete genome sequence and characterization of the N-acylhomoserine lactone-degrading gene of the potato leaf-associated Solibacillus silvestris.</title>
        <authorList>
            <person name="Morohoshi T."/>
            <person name="Tominaga Y."/>
            <person name="Someya N."/>
            <person name="Ikeda T."/>
        </authorList>
    </citation>
    <scope>NUCLEOTIDE SEQUENCE [LARGE SCALE GENOMIC DNA]</scope>
    <source>
        <strain evidence="2 3">StLB046</strain>
    </source>
</reference>
<name>F2F9F1_SOLSS</name>
<protein>
    <submittedName>
        <fullName evidence="2">Uncharacterized protein</fullName>
    </submittedName>
</protein>
<accession>F2F9F1</accession>
<keyword evidence="1" id="KW-1133">Transmembrane helix</keyword>
<dbReference type="STRING" id="1002809.SSIL_2255"/>
<dbReference type="HOGENOM" id="CLU_2898875_0_0_9"/>
<dbReference type="AlphaFoldDB" id="F2F9F1"/>
<dbReference type="EMBL" id="AP012157">
    <property type="protein sequence ID" value="BAK16678.1"/>
    <property type="molecule type" value="Genomic_DNA"/>
</dbReference>
<evidence type="ECO:0000256" key="1">
    <source>
        <dbReference type="SAM" id="Phobius"/>
    </source>
</evidence>
<sequence length="59" mass="6748">MEILYLVGAILFSILWFTNLVQLLEKLHQGKNIHNQKILGCVWSACLTIFIIISTSIVF</sequence>
<evidence type="ECO:0000313" key="3">
    <source>
        <dbReference type="Proteomes" id="UP000006691"/>
    </source>
</evidence>